<accession>A0ABW2ASZ7</accession>
<organism evidence="2 3">
    <name type="scientific">Branchiibius cervicis</name>
    <dbReference type="NCBI Taxonomy" id="908252"/>
    <lineage>
        <taxon>Bacteria</taxon>
        <taxon>Bacillati</taxon>
        <taxon>Actinomycetota</taxon>
        <taxon>Actinomycetes</taxon>
        <taxon>Micrococcales</taxon>
        <taxon>Dermacoccaceae</taxon>
        <taxon>Branchiibius</taxon>
    </lineage>
</organism>
<evidence type="ECO:0000313" key="2">
    <source>
        <dbReference type="EMBL" id="MFC6714010.1"/>
    </source>
</evidence>
<dbReference type="SUPFAM" id="SSF55729">
    <property type="entry name" value="Acyl-CoA N-acyltransferases (Nat)"/>
    <property type="match status" value="1"/>
</dbReference>
<proteinExistence type="predicted"/>
<protein>
    <submittedName>
        <fullName evidence="2">GNAT family N-acetyltransferase</fullName>
    </submittedName>
</protein>
<dbReference type="RefSeq" id="WP_377822187.1">
    <property type="nucleotide sequence ID" value="NZ_JBHSWJ010000002.1"/>
</dbReference>
<dbReference type="InterPro" id="IPR000182">
    <property type="entry name" value="GNAT_dom"/>
</dbReference>
<dbReference type="Gene3D" id="3.40.630.30">
    <property type="match status" value="1"/>
</dbReference>
<evidence type="ECO:0000313" key="3">
    <source>
        <dbReference type="Proteomes" id="UP001596356"/>
    </source>
</evidence>
<dbReference type="InterPro" id="IPR016181">
    <property type="entry name" value="Acyl_CoA_acyltransferase"/>
</dbReference>
<gene>
    <name evidence="2" type="ORF">ACFQBT_09335</name>
</gene>
<dbReference type="CDD" id="cd04301">
    <property type="entry name" value="NAT_SF"/>
    <property type="match status" value="1"/>
</dbReference>
<dbReference type="Pfam" id="PF00583">
    <property type="entry name" value="Acetyltransf_1"/>
    <property type="match status" value="1"/>
</dbReference>
<reference evidence="3" key="1">
    <citation type="journal article" date="2019" name="Int. J. Syst. Evol. Microbiol.">
        <title>The Global Catalogue of Microorganisms (GCM) 10K type strain sequencing project: providing services to taxonomists for standard genome sequencing and annotation.</title>
        <authorList>
            <consortium name="The Broad Institute Genomics Platform"/>
            <consortium name="The Broad Institute Genome Sequencing Center for Infectious Disease"/>
            <person name="Wu L."/>
            <person name="Ma J."/>
        </authorList>
    </citation>
    <scope>NUCLEOTIDE SEQUENCE [LARGE SCALE GENOMIC DNA]</scope>
    <source>
        <strain evidence="3">NBRC 106593</strain>
    </source>
</reference>
<keyword evidence="3" id="KW-1185">Reference proteome</keyword>
<dbReference type="EMBL" id="JBHSWJ010000002">
    <property type="protein sequence ID" value="MFC6714010.1"/>
    <property type="molecule type" value="Genomic_DNA"/>
</dbReference>
<sequence length="259" mass="27407">MGDIQEVASVQQLLDAADDPFLRYDIGPESATALPAWSCGTASAYLRRPPHRRGLSMNLQGPPDDAFPLIAALPDLLEYAGTTHPGLTGLTLDAHLAAAARSRLGSTYRVEVMGAWSWMSTHEPVAIETPWRLAELDDTSDAAELLAFYGTANPSAESEPGEGTSQYWLGVRDEGRLVAAGALHTTPAGAPHLTGIAVHPAYRRTGLGAAVTAALTNEAVRRAGVATLGVMTANAAAIALYRRLGYVVAHDWCSHTLTR</sequence>
<name>A0ABW2ASZ7_9MICO</name>
<feature type="domain" description="N-acetyltransferase" evidence="1">
    <location>
        <begin position="129"/>
        <end position="259"/>
    </location>
</feature>
<comment type="caution">
    <text evidence="2">The sequence shown here is derived from an EMBL/GenBank/DDBJ whole genome shotgun (WGS) entry which is preliminary data.</text>
</comment>
<dbReference type="Proteomes" id="UP001596356">
    <property type="component" value="Unassembled WGS sequence"/>
</dbReference>
<evidence type="ECO:0000259" key="1">
    <source>
        <dbReference type="PROSITE" id="PS51186"/>
    </source>
</evidence>
<dbReference type="PROSITE" id="PS51186">
    <property type="entry name" value="GNAT"/>
    <property type="match status" value="1"/>
</dbReference>